<feature type="domain" description="NADPH-dependent FMN reductase-like" evidence="5">
    <location>
        <begin position="7"/>
        <end position="160"/>
    </location>
</feature>
<dbReference type="Pfam" id="PF03358">
    <property type="entry name" value="FMN_red"/>
    <property type="match status" value="1"/>
</dbReference>
<dbReference type="PANTHER" id="PTHR43278">
    <property type="entry name" value="NAD(P)H-DEPENDENT FMN-CONTAINING OXIDOREDUCTASE YWQN-RELATED"/>
    <property type="match status" value="1"/>
</dbReference>
<dbReference type="InParanoid" id="I0A0G7"/>
<evidence type="ECO:0000256" key="2">
    <source>
        <dbReference type="ARBA" id="ARBA00022643"/>
    </source>
</evidence>
<evidence type="ECO:0000313" key="7">
    <source>
        <dbReference type="Proteomes" id="UP000007391"/>
    </source>
</evidence>
<sequence length="242" mass="27205">MKNMSAKILFIDASARKGGNSTKLMYVAELGARKRGCETEIIYLKDHKIKPCAGCVSDDIMACKFPCVIDDDDFNSLARKLIESDGVVIATPVYWYMVSGIMKNFIDRLTSLENMLFHTGKSLVDGKVAAFIATGSDTGTSMTIAYLMDVFNSFGYHIPPWSLAYHHSIDDSLDNGFAVYDAYNLGINVCRAAEIMKKEKEPWYSFEYDLNEIKNYAKRMAERDGKNDSLEKRIEKAKGDEC</sequence>
<dbReference type="InterPro" id="IPR005025">
    <property type="entry name" value="FMN_Rdtase-like_dom"/>
</dbReference>
<dbReference type="EMBL" id="CP003423">
    <property type="protein sequence ID" value="AFH42474.1"/>
    <property type="molecule type" value="Genomic_DNA"/>
</dbReference>
<dbReference type="eggNOG" id="arCOG02573">
    <property type="taxonomic scope" value="Archaea"/>
</dbReference>
<comment type="similarity">
    <text evidence="3">Belongs to the SsuE family. Isf subfamily.</text>
</comment>
<evidence type="ECO:0000256" key="1">
    <source>
        <dbReference type="ARBA" id="ARBA00022630"/>
    </source>
</evidence>
<keyword evidence="7" id="KW-1185">Reference proteome</keyword>
<feature type="region of interest" description="Disordered" evidence="4">
    <location>
        <begin position="222"/>
        <end position="242"/>
    </location>
</feature>
<reference evidence="7" key="1">
    <citation type="submission" date="2012-03" db="EMBL/GenBank/DDBJ databases">
        <title>Fervidicoccus fontis complete genome analysis confirms its distinct phylogenetic position and predicts its environmental function.</title>
        <authorList>
            <person name="Lebedinsky A.V."/>
            <person name="Mardanov A.V."/>
            <person name="Gumerov V.M."/>
            <person name="Beletsky A.V."/>
            <person name="Kublanov I.V."/>
            <person name="Perevalova A.A."/>
            <person name="Bonch-Osmolovskaya E.A."/>
            <person name="Ravin N.V."/>
            <person name="Skryabin K.G."/>
        </authorList>
    </citation>
    <scope>NUCLEOTIDE SEQUENCE [LARGE SCALE GENOMIC DNA]</scope>
    <source>
        <strain evidence="7">DSM 19380 / VKM B-2539 / Kam940</strain>
    </source>
</reference>
<dbReference type="PANTHER" id="PTHR43278:SF4">
    <property type="entry name" value="NAD(P)H-DEPENDENT FMN-CONTAINING OXIDOREDUCTASE YWQN-RELATED"/>
    <property type="match status" value="1"/>
</dbReference>
<dbReference type="KEGG" id="ffo:FFONT_0484"/>
<dbReference type="GO" id="GO:0016491">
    <property type="term" value="F:oxidoreductase activity"/>
    <property type="evidence" value="ECO:0007669"/>
    <property type="project" value="InterPro"/>
</dbReference>
<proteinExistence type="inferred from homology"/>
<protein>
    <submittedName>
        <fullName evidence="6">NADPH-dependent FMN reductase</fullName>
    </submittedName>
</protein>
<evidence type="ECO:0000313" key="6">
    <source>
        <dbReference type="EMBL" id="AFH42474.1"/>
    </source>
</evidence>
<gene>
    <name evidence="6" type="ordered locus">FFONT_0484</name>
</gene>
<name>I0A0G7_FERFK</name>
<evidence type="ECO:0000259" key="5">
    <source>
        <dbReference type="Pfam" id="PF03358"/>
    </source>
</evidence>
<evidence type="ECO:0000256" key="3">
    <source>
        <dbReference type="ARBA" id="ARBA00038292"/>
    </source>
</evidence>
<dbReference type="STRING" id="1163730.FFONT_0484"/>
<keyword evidence="2" id="KW-0288">FMN</keyword>
<keyword evidence="1" id="KW-0285">Flavoprotein</keyword>
<dbReference type="SUPFAM" id="SSF52218">
    <property type="entry name" value="Flavoproteins"/>
    <property type="match status" value="1"/>
</dbReference>
<dbReference type="Proteomes" id="UP000007391">
    <property type="component" value="Chromosome"/>
</dbReference>
<dbReference type="AlphaFoldDB" id="I0A0G7"/>
<dbReference type="HOGENOM" id="CLU_050993_3_0_2"/>
<dbReference type="InterPro" id="IPR051796">
    <property type="entry name" value="ISF_SsuE-like"/>
</dbReference>
<dbReference type="InterPro" id="IPR029039">
    <property type="entry name" value="Flavoprotein-like_sf"/>
</dbReference>
<organism evidence="6 7">
    <name type="scientific">Fervidicoccus fontis (strain DSM 19380 / JCM 18336 / VKM B-2539 / Kam940)</name>
    <dbReference type="NCBI Taxonomy" id="1163730"/>
    <lineage>
        <taxon>Archaea</taxon>
        <taxon>Thermoproteota</taxon>
        <taxon>Thermoprotei</taxon>
        <taxon>Fervidicoccales</taxon>
        <taxon>Fervidicoccaceae</taxon>
        <taxon>Fervidicoccus</taxon>
    </lineage>
</organism>
<evidence type="ECO:0000256" key="4">
    <source>
        <dbReference type="SAM" id="MobiDB-lite"/>
    </source>
</evidence>
<accession>I0A0G7</accession>
<reference evidence="6 7" key="2">
    <citation type="journal article" date="2014" name="Extremophiles">
        <title>Analysis of the complete genome of Fervidococcus fontis confirms the distinct phylogenetic position of the order Fervidicoccales and suggests its environmental function.</title>
        <authorList>
            <person name="Lebedinsky A.V."/>
            <person name="Mardanov A.V."/>
            <person name="Kublanov I.V."/>
            <person name="Gumerov V.M."/>
            <person name="Beletsky A.V."/>
            <person name="Perevalova A.A."/>
            <person name="Bidzhieva S.Kh."/>
            <person name="Bonch-Osmolovskaya E.A."/>
            <person name="Skryabin K.G."/>
            <person name="Ravin N.V."/>
        </authorList>
    </citation>
    <scope>NUCLEOTIDE SEQUENCE [LARGE SCALE GENOMIC DNA]</scope>
    <source>
        <strain evidence="7">DSM 19380 / VKM B-2539 / Kam940</strain>
    </source>
</reference>
<dbReference type="Gene3D" id="3.40.50.360">
    <property type="match status" value="1"/>
</dbReference>